<organism evidence="2 3">
    <name type="scientific">Aspergillus leporis</name>
    <dbReference type="NCBI Taxonomy" id="41062"/>
    <lineage>
        <taxon>Eukaryota</taxon>
        <taxon>Fungi</taxon>
        <taxon>Dikarya</taxon>
        <taxon>Ascomycota</taxon>
        <taxon>Pezizomycotina</taxon>
        <taxon>Eurotiomycetes</taxon>
        <taxon>Eurotiomycetidae</taxon>
        <taxon>Eurotiales</taxon>
        <taxon>Aspergillaceae</taxon>
        <taxon>Aspergillus</taxon>
        <taxon>Aspergillus subgen. Circumdati</taxon>
    </lineage>
</organism>
<dbReference type="AlphaFoldDB" id="A0A5N5WWU7"/>
<dbReference type="InterPro" id="IPR014347">
    <property type="entry name" value="Tautomerase/MIF_sf"/>
</dbReference>
<feature type="domain" description="Tautomerase cis-CaaD-like" evidence="1">
    <location>
        <begin position="1"/>
        <end position="134"/>
    </location>
</feature>
<gene>
    <name evidence="2" type="ORF">BDV29DRAFT_202154</name>
</gene>
<keyword evidence="3" id="KW-1185">Reference proteome</keyword>
<name>A0A5N5WWU7_9EURO</name>
<proteinExistence type="predicted"/>
<dbReference type="SUPFAM" id="SSF55331">
    <property type="entry name" value="Tautomerase/MIF"/>
    <property type="match status" value="1"/>
</dbReference>
<protein>
    <submittedName>
        <fullName evidence="2">Putative oxalocrotonate tautomerase</fullName>
    </submittedName>
</protein>
<dbReference type="Gene3D" id="3.30.429.10">
    <property type="entry name" value="Macrophage Migration Inhibitory Factor"/>
    <property type="match status" value="1"/>
</dbReference>
<evidence type="ECO:0000313" key="2">
    <source>
        <dbReference type="EMBL" id="KAB8072799.1"/>
    </source>
</evidence>
<reference evidence="2 3" key="1">
    <citation type="submission" date="2019-04" db="EMBL/GenBank/DDBJ databases">
        <title>Friends and foes A comparative genomics study of 23 Aspergillus species from section Flavi.</title>
        <authorList>
            <consortium name="DOE Joint Genome Institute"/>
            <person name="Kjaerbolling I."/>
            <person name="Vesth T."/>
            <person name="Frisvad J.C."/>
            <person name="Nybo J.L."/>
            <person name="Theobald S."/>
            <person name="Kildgaard S."/>
            <person name="Isbrandt T."/>
            <person name="Kuo A."/>
            <person name="Sato A."/>
            <person name="Lyhne E.K."/>
            <person name="Kogle M.E."/>
            <person name="Wiebenga A."/>
            <person name="Kun R.S."/>
            <person name="Lubbers R.J."/>
            <person name="Makela M.R."/>
            <person name="Barry K."/>
            <person name="Chovatia M."/>
            <person name="Clum A."/>
            <person name="Daum C."/>
            <person name="Haridas S."/>
            <person name="He G."/>
            <person name="LaButti K."/>
            <person name="Lipzen A."/>
            <person name="Mondo S."/>
            <person name="Riley R."/>
            <person name="Salamov A."/>
            <person name="Simmons B.A."/>
            <person name="Magnuson J.K."/>
            <person name="Henrissat B."/>
            <person name="Mortensen U.H."/>
            <person name="Larsen T.O."/>
            <person name="Devries R.P."/>
            <person name="Grigoriev I.V."/>
            <person name="Machida M."/>
            <person name="Baker S.E."/>
            <person name="Andersen M.R."/>
        </authorList>
    </citation>
    <scope>NUCLEOTIDE SEQUENCE [LARGE SCALE GENOMIC DNA]</scope>
    <source>
        <strain evidence="2 3">CBS 151.66</strain>
    </source>
</reference>
<dbReference type="Pfam" id="PF14832">
    <property type="entry name" value="Tautomerase_3"/>
    <property type="match status" value="1"/>
</dbReference>
<dbReference type="OrthoDB" id="2129288at2759"/>
<accession>A0A5N5WWU7</accession>
<dbReference type="InterPro" id="IPR028116">
    <property type="entry name" value="Cis-CaaD-like"/>
</dbReference>
<evidence type="ECO:0000259" key="1">
    <source>
        <dbReference type="Pfam" id="PF14832"/>
    </source>
</evidence>
<sequence>MPLWLIHHSPKILTDEDKHTLAQGITDLYTAAGLPAFYVRIHFHEMPMSDTFIGGKPHPKSVDLTIYHLARVMTTDEQKKRFLDAVDAILNPVFEPKGIDWEYFVQELPRDLWKINGLVPPEARSEGEKEWVRLGRAAKF</sequence>
<dbReference type="Proteomes" id="UP000326565">
    <property type="component" value="Unassembled WGS sequence"/>
</dbReference>
<dbReference type="EMBL" id="ML732239">
    <property type="protein sequence ID" value="KAB8072799.1"/>
    <property type="molecule type" value="Genomic_DNA"/>
</dbReference>
<evidence type="ECO:0000313" key="3">
    <source>
        <dbReference type="Proteomes" id="UP000326565"/>
    </source>
</evidence>